<evidence type="ECO:0000313" key="2">
    <source>
        <dbReference type="Proteomes" id="UP000324222"/>
    </source>
</evidence>
<gene>
    <name evidence="1" type="primary">Tubgcp2_0</name>
    <name evidence="1" type="ORF">E2C01_094256</name>
</gene>
<proteinExistence type="predicted"/>
<dbReference type="OrthoDB" id="2192946at2759"/>
<reference evidence="1 2" key="1">
    <citation type="submission" date="2019-05" db="EMBL/GenBank/DDBJ databases">
        <title>Another draft genome of Portunus trituberculatus and its Hox gene families provides insights of decapod evolution.</title>
        <authorList>
            <person name="Jeong J.-H."/>
            <person name="Song I."/>
            <person name="Kim S."/>
            <person name="Choi T."/>
            <person name="Kim D."/>
            <person name="Ryu S."/>
            <person name="Kim W."/>
        </authorList>
    </citation>
    <scope>NUCLEOTIDE SEQUENCE [LARGE SCALE GENOMIC DNA]</scope>
    <source>
        <tissue evidence="1">Muscle</tissue>
    </source>
</reference>
<accession>A0A5B7JLE0</accession>
<dbReference type="Proteomes" id="UP000324222">
    <property type="component" value="Unassembled WGS sequence"/>
</dbReference>
<evidence type="ECO:0000313" key="1">
    <source>
        <dbReference type="EMBL" id="MPC98871.1"/>
    </source>
</evidence>
<comment type="caution">
    <text evidence="1">The sequence shown here is derived from an EMBL/GenBank/DDBJ whole genome shotgun (WGS) entry which is preliminary data.</text>
</comment>
<dbReference type="AlphaFoldDB" id="A0A5B7JLE0"/>
<sequence>MRDLDRLVVVLSGLVQDPGIRQAVEGRSRLRLEEDGLSLTTIPSVLADIEQATQTTLSRDQLNELRERLLRESQVSHAPSEALQNIERMNESRAHHLGPTTPEWLDNRPYLSLDFVKVEQSQEGGVLGNIASTSQEHQLIEDVLNVMMGIEGMYITVQLPAKHYDPPQFTVDTSVGKCQIFQDASSFCT</sequence>
<name>A0A5B7JLE0_PORTR</name>
<protein>
    <submittedName>
        <fullName evidence="1">Gamma-tubulin complex component 2</fullName>
    </submittedName>
</protein>
<organism evidence="1 2">
    <name type="scientific">Portunus trituberculatus</name>
    <name type="common">Swimming crab</name>
    <name type="synonym">Neptunus trituberculatus</name>
    <dbReference type="NCBI Taxonomy" id="210409"/>
    <lineage>
        <taxon>Eukaryota</taxon>
        <taxon>Metazoa</taxon>
        <taxon>Ecdysozoa</taxon>
        <taxon>Arthropoda</taxon>
        <taxon>Crustacea</taxon>
        <taxon>Multicrustacea</taxon>
        <taxon>Malacostraca</taxon>
        <taxon>Eumalacostraca</taxon>
        <taxon>Eucarida</taxon>
        <taxon>Decapoda</taxon>
        <taxon>Pleocyemata</taxon>
        <taxon>Brachyura</taxon>
        <taxon>Eubrachyura</taxon>
        <taxon>Portunoidea</taxon>
        <taxon>Portunidae</taxon>
        <taxon>Portuninae</taxon>
        <taxon>Portunus</taxon>
    </lineage>
</organism>
<keyword evidence="2" id="KW-1185">Reference proteome</keyword>
<dbReference type="EMBL" id="VSRR010115954">
    <property type="protein sequence ID" value="MPC98871.1"/>
    <property type="molecule type" value="Genomic_DNA"/>
</dbReference>